<sequence length="9" mass="1068">MMLKTTCLK</sequence>
<dbReference type="EMBL" id="PPHD01099037">
    <property type="protein sequence ID" value="POI19562.1"/>
    <property type="molecule type" value="Genomic_DNA"/>
</dbReference>
<comment type="caution">
    <text evidence="1">The sequence shown here is derived from an EMBL/GenBank/DDBJ whole genome shotgun (WGS) entry which is preliminary data.</text>
</comment>
<dbReference type="Proteomes" id="UP000237246">
    <property type="component" value="Unassembled WGS sequence"/>
</dbReference>
<name>A0A2P4S613_BAMTH</name>
<protein>
    <submittedName>
        <fullName evidence="1">Uncharacterized protein</fullName>
    </submittedName>
</protein>
<reference evidence="1 2" key="1">
    <citation type="submission" date="2018-01" db="EMBL/GenBank/DDBJ databases">
        <title>Comparison of the Chinese Bamboo Partridge and Red Junglefowl genome sequences highlights the importance of demography in genome evolution.</title>
        <authorList>
            <person name="Tiley G.P."/>
            <person name="Kimball R.T."/>
            <person name="Braun E.L."/>
            <person name="Burleigh J.G."/>
        </authorList>
    </citation>
    <scope>NUCLEOTIDE SEQUENCE [LARGE SCALE GENOMIC DNA]</scope>
    <source>
        <strain evidence="1">RTK389</strain>
        <tissue evidence="1">Blood</tissue>
    </source>
</reference>
<proteinExistence type="predicted"/>
<keyword evidence="2" id="KW-1185">Reference proteome</keyword>
<evidence type="ECO:0000313" key="2">
    <source>
        <dbReference type="Proteomes" id="UP000237246"/>
    </source>
</evidence>
<accession>A0A2P4S613</accession>
<gene>
    <name evidence="1" type="ORF">CIB84_016692</name>
</gene>
<organism evidence="1 2">
    <name type="scientific">Bambusicola thoracicus</name>
    <name type="common">Chinese bamboo-partridge</name>
    <name type="synonym">Perdix thoracica</name>
    <dbReference type="NCBI Taxonomy" id="9083"/>
    <lineage>
        <taxon>Eukaryota</taxon>
        <taxon>Metazoa</taxon>
        <taxon>Chordata</taxon>
        <taxon>Craniata</taxon>
        <taxon>Vertebrata</taxon>
        <taxon>Euteleostomi</taxon>
        <taxon>Archelosauria</taxon>
        <taxon>Archosauria</taxon>
        <taxon>Dinosauria</taxon>
        <taxon>Saurischia</taxon>
        <taxon>Theropoda</taxon>
        <taxon>Coelurosauria</taxon>
        <taxon>Aves</taxon>
        <taxon>Neognathae</taxon>
        <taxon>Galloanserae</taxon>
        <taxon>Galliformes</taxon>
        <taxon>Phasianidae</taxon>
        <taxon>Perdicinae</taxon>
        <taxon>Bambusicola</taxon>
    </lineage>
</organism>
<evidence type="ECO:0000313" key="1">
    <source>
        <dbReference type="EMBL" id="POI19562.1"/>
    </source>
</evidence>